<dbReference type="InterPro" id="IPR041266">
    <property type="entry name" value="EDS1_EP"/>
</dbReference>
<dbReference type="GO" id="GO:0005634">
    <property type="term" value="C:nucleus"/>
    <property type="evidence" value="ECO:0007669"/>
    <property type="project" value="UniProtKB-SubCell"/>
</dbReference>
<dbReference type="EMBL" id="GHES01030944">
    <property type="protein sequence ID" value="MPA61503.1"/>
    <property type="molecule type" value="Transcribed_RNA"/>
</dbReference>
<evidence type="ECO:0000256" key="3">
    <source>
        <dbReference type="ARBA" id="ARBA00022490"/>
    </source>
</evidence>
<dbReference type="PANTHER" id="PTHR47413:SF2">
    <property type="entry name" value="LIPASE-LIKE PAD4"/>
    <property type="match status" value="1"/>
</dbReference>
<accession>A0A5B7B253</accession>
<dbReference type="GO" id="GO:0006629">
    <property type="term" value="P:lipid metabolic process"/>
    <property type="evidence" value="ECO:0007669"/>
    <property type="project" value="InterPro"/>
</dbReference>
<proteinExistence type="predicted"/>
<reference evidence="9" key="1">
    <citation type="submission" date="2019-08" db="EMBL/GenBank/DDBJ databases">
        <title>Reference gene set and small RNA set construction with multiple tissues from Davidia involucrata Baill.</title>
        <authorList>
            <person name="Yang H."/>
            <person name="Zhou C."/>
            <person name="Li G."/>
            <person name="Wang J."/>
            <person name="Gao P."/>
            <person name="Wang M."/>
            <person name="Wang R."/>
            <person name="Zhao Y."/>
        </authorList>
    </citation>
    <scope>NUCLEOTIDE SEQUENCE</scope>
    <source>
        <tissue evidence="9">Mixed with DoveR01_LX</tissue>
    </source>
</reference>
<evidence type="ECO:0000256" key="5">
    <source>
        <dbReference type="ARBA" id="ARBA00022821"/>
    </source>
</evidence>
<dbReference type="GO" id="GO:0005737">
    <property type="term" value="C:cytoplasm"/>
    <property type="evidence" value="ECO:0007669"/>
    <property type="project" value="UniProtKB-SubCell"/>
</dbReference>
<keyword evidence="4" id="KW-0378">Hydrolase</keyword>
<dbReference type="Pfam" id="PF01764">
    <property type="entry name" value="Lipase_3"/>
    <property type="match status" value="1"/>
</dbReference>
<dbReference type="Pfam" id="PF18117">
    <property type="entry name" value="EDS1_EP"/>
    <property type="match status" value="1"/>
</dbReference>
<gene>
    <name evidence="9" type="ORF">Din_030944</name>
</gene>
<evidence type="ECO:0000259" key="7">
    <source>
        <dbReference type="Pfam" id="PF01764"/>
    </source>
</evidence>
<dbReference type="Gene3D" id="3.40.50.1820">
    <property type="entry name" value="alpha/beta hydrolase"/>
    <property type="match status" value="1"/>
</dbReference>
<sequence length="636" mass="72049">METEASLFETSEMLATFLASTPLLLESWKLCSHANTTAAQSFVVNRIGEVTYVAFSGVQMVSGLDPSCRNLVPLVHSAPDGLFSAFHRRADPDQPVMVHAGLLHLFLSNCPNFLNQMFEIRKKSKSVVFTGHSIGGTLASLSTLWLLSDLQSSSSSSLSAVSVLCITFGSPLLGNESLSRAILQERWGGSFCHVVAKHDIVPRLLLAPPQLQFWQYLSMTSPSPSPSPSPYMRMRELVQLPDNEKSELFHFVLAHTGDLVKAGEESAARRRNYNDYIYWPFGNYMFCTDEGAVCVDNAMAVVKLLHLMFAMGSASCSIEDHLKYEEYVGKLTDLQFSQRRGEVLPAESSSSYEAGITLALQSSGISTSSTSHEPVLSGAAKDCLKMAKRMGRAPNLNCANLAIGLSKIAPLRAQIEWYKALCDESDDHQMGYYDTFKLRGASRRDSKVNMNRIKLAQFWKDLIQMWENNQLPHDFHKKGKWVNTSQSYKLLVEPLDIAEYYRSGMHRTKGHYLKHGCREKRYEIFDRWWRDRSVGNGDEYNNQRSKFASLTQDTCFWAKVEEATEWLDSVRSENDASKLSLLWNNIVEFEQYARRLVERKEVSRDVVAKYSSYSLWVEAWTELKKQMHQFPLQFPG</sequence>
<name>A0A5B7B253_DAVIN</name>
<keyword evidence="3" id="KW-0963">Cytoplasm</keyword>
<evidence type="ECO:0000256" key="1">
    <source>
        <dbReference type="ARBA" id="ARBA00004123"/>
    </source>
</evidence>
<protein>
    <submittedName>
        <fullName evidence="9">Putative lipase-like PAD4</fullName>
    </submittedName>
</protein>
<dbReference type="PANTHER" id="PTHR47413">
    <property type="entry name" value="LIPASE-LIKE PAD4"/>
    <property type="match status" value="1"/>
</dbReference>
<feature type="domain" description="Fungal lipase-type" evidence="7">
    <location>
        <begin position="92"/>
        <end position="205"/>
    </location>
</feature>
<keyword evidence="6" id="KW-0539">Nucleus</keyword>
<evidence type="ECO:0000256" key="4">
    <source>
        <dbReference type="ARBA" id="ARBA00022801"/>
    </source>
</evidence>
<evidence type="ECO:0000313" key="9">
    <source>
        <dbReference type="EMBL" id="MPA61503.1"/>
    </source>
</evidence>
<evidence type="ECO:0000256" key="6">
    <source>
        <dbReference type="ARBA" id="ARBA00023242"/>
    </source>
</evidence>
<dbReference type="GO" id="GO:0016787">
    <property type="term" value="F:hydrolase activity"/>
    <property type="evidence" value="ECO:0007669"/>
    <property type="project" value="UniProtKB-KW"/>
</dbReference>
<dbReference type="InterPro" id="IPR029058">
    <property type="entry name" value="AB_hydrolase_fold"/>
</dbReference>
<dbReference type="AlphaFoldDB" id="A0A5B7B253"/>
<organism evidence="9">
    <name type="scientific">Davidia involucrata</name>
    <name type="common">Dove tree</name>
    <dbReference type="NCBI Taxonomy" id="16924"/>
    <lineage>
        <taxon>Eukaryota</taxon>
        <taxon>Viridiplantae</taxon>
        <taxon>Streptophyta</taxon>
        <taxon>Embryophyta</taxon>
        <taxon>Tracheophyta</taxon>
        <taxon>Spermatophyta</taxon>
        <taxon>Magnoliopsida</taxon>
        <taxon>eudicotyledons</taxon>
        <taxon>Gunneridae</taxon>
        <taxon>Pentapetalae</taxon>
        <taxon>asterids</taxon>
        <taxon>Cornales</taxon>
        <taxon>Nyssaceae</taxon>
        <taxon>Davidia</taxon>
    </lineage>
</organism>
<feature type="domain" description="EDS1 EP" evidence="8">
    <location>
        <begin position="413"/>
        <end position="628"/>
    </location>
</feature>
<evidence type="ECO:0000259" key="8">
    <source>
        <dbReference type="Pfam" id="PF18117"/>
    </source>
</evidence>
<evidence type="ECO:0000256" key="2">
    <source>
        <dbReference type="ARBA" id="ARBA00004496"/>
    </source>
</evidence>
<comment type="subcellular location">
    <subcellularLocation>
        <location evidence="2">Cytoplasm</location>
    </subcellularLocation>
    <subcellularLocation>
        <location evidence="1">Nucleus</location>
    </subcellularLocation>
</comment>
<keyword evidence="5" id="KW-0611">Plant defense</keyword>
<dbReference type="GO" id="GO:0006952">
    <property type="term" value="P:defense response"/>
    <property type="evidence" value="ECO:0007669"/>
    <property type="project" value="UniProtKB-KW"/>
</dbReference>
<dbReference type="InterPro" id="IPR002921">
    <property type="entry name" value="Fungal_lipase-type"/>
</dbReference>
<dbReference type="SUPFAM" id="SSF53474">
    <property type="entry name" value="alpha/beta-Hydrolases"/>
    <property type="match status" value="1"/>
</dbReference>